<dbReference type="InterPro" id="IPR027417">
    <property type="entry name" value="P-loop_NTPase"/>
</dbReference>
<keyword evidence="5" id="KW-0413">Isomerase</keyword>
<evidence type="ECO:0000256" key="2">
    <source>
        <dbReference type="ARBA" id="ARBA00022801"/>
    </source>
</evidence>
<evidence type="ECO:0000259" key="11">
    <source>
        <dbReference type="PROSITE" id="PS51198"/>
    </source>
</evidence>
<dbReference type="InterPro" id="IPR014017">
    <property type="entry name" value="DNA_helicase_UvrD-like_C"/>
</dbReference>
<dbReference type="InterPro" id="IPR035093">
    <property type="entry name" value="RelE/ParE_toxin_dom_sf"/>
</dbReference>
<dbReference type="SUPFAM" id="SSF143011">
    <property type="entry name" value="RelE-like"/>
    <property type="match status" value="1"/>
</dbReference>
<dbReference type="Proteomes" id="UP000004221">
    <property type="component" value="Unassembled WGS sequence"/>
</dbReference>
<dbReference type="GO" id="GO:0005829">
    <property type="term" value="C:cytosol"/>
    <property type="evidence" value="ECO:0007669"/>
    <property type="project" value="TreeGrafter"/>
</dbReference>
<dbReference type="EC" id="5.6.2.4" evidence="7"/>
<evidence type="ECO:0000256" key="10">
    <source>
        <dbReference type="SAM" id="MobiDB-lite"/>
    </source>
</evidence>
<dbReference type="PANTHER" id="PTHR11070:SF45">
    <property type="entry name" value="DNA 3'-5' HELICASE"/>
    <property type="match status" value="1"/>
</dbReference>
<evidence type="ECO:0000256" key="4">
    <source>
        <dbReference type="ARBA" id="ARBA00022840"/>
    </source>
</evidence>
<name>I4EN90_9BACT</name>
<keyword evidence="2 9" id="KW-0378">Hydrolase</keyword>
<evidence type="ECO:0000256" key="1">
    <source>
        <dbReference type="ARBA" id="ARBA00022741"/>
    </source>
</evidence>
<evidence type="ECO:0000313" key="13">
    <source>
        <dbReference type="Proteomes" id="UP000004221"/>
    </source>
</evidence>
<dbReference type="Gene3D" id="3.30.2310.20">
    <property type="entry name" value="RelE-like"/>
    <property type="match status" value="1"/>
</dbReference>
<dbReference type="GO" id="GO:0003677">
    <property type="term" value="F:DNA binding"/>
    <property type="evidence" value="ECO:0007669"/>
    <property type="project" value="InterPro"/>
</dbReference>
<comment type="caution">
    <text evidence="12">The sequence shown here is derived from an EMBL/GenBank/DDBJ whole genome shotgun (WGS) entry which is preliminary data.</text>
</comment>
<sequence length="713" mass="79497">MAYELVHKETFHNMLLKIPIEYIKQILQKIEILRDDPRPYGDLKKKLHGYNSDLYRLRSGKFRVIYTFGQGWVALLGVDDRKDVYKDGRLVAELPNFDPAAVPEVVELLTPRKQTVWTPCKDHKTVTPSSDYLPYRLDDSLLARLRVPETFVSTLKACHTLDDLLAADVPDSVRDRIFDVVFDPNYDHVLQTPSFVTGDVDDLLRYVEGELLGFLLKLDPSQEKYVNWAINASGPTLLKGGPGTGKSTVALYRTRSLINALRAQGITHPRILFTTYTNALATFSRQLLERLLGNDVECVTIRTADSLVREIVRSVGVEPQIGDSQDLRVPLREAIKTAVFDDNPVKRRAQVQSIARLNLDYLLEELTTVIEARGFTRLAEYLAAPRSGRRIGLNTTQRTAEWRVYESFDTACQHHRIHTWQSIRALAEAIVVDGSGKSSICDGFDGIIIDEAQDLDPTVLSMLVELCRASNRLFVTADANQAIYGSGFRWQDIHSTLRFTGRVGILRINHRSTREIGEAARSYLLEGVMDGETVGQQGDYVKSGPLPIVRPVTHVDDETQMLARFLPAATKDARFGIGACAVLVPTKKAGEAIANRLRDSGIEAAYMSSRELDLKHKAVKVITLKSAKGLEFPVVAIAGLLDGPVPGARHGMTPEEAVEANERERRTIYVGMTRAMHALLVVIPANHPSPLLTGFDERYWNTGSKEGRSSDAS</sequence>
<feature type="compositionally biased region" description="Basic and acidic residues" evidence="10">
    <location>
        <begin position="695"/>
        <end position="713"/>
    </location>
</feature>
<dbReference type="EMBL" id="CAGS01000715">
    <property type="protein sequence ID" value="CCF86153.1"/>
    <property type="molecule type" value="Genomic_DNA"/>
</dbReference>
<accession>I4EN90</accession>
<feature type="domain" description="UvrD-like helicase ATP-binding" evidence="11">
    <location>
        <begin position="219"/>
        <end position="523"/>
    </location>
</feature>
<evidence type="ECO:0000313" key="12">
    <source>
        <dbReference type="EMBL" id="CCF86153.1"/>
    </source>
</evidence>
<evidence type="ECO:0000256" key="7">
    <source>
        <dbReference type="ARBA" id="ARBA00034808"/>
    </source>
</evidence>
<dbReference type="GO" id="GO:0000725">
    <property type="term" value="P:recombinational repair"/>
    <property type="evidence" value="ECO:0007669"/>
    <property type="project" value="TreeGrafter"/>
</dbReference>
<dbReference type="RefSeq" id="WP_008481808.1">
    <property type="nucleotide sequence ID" value="NZ_CAGS01000715.1"/>
</dbReference>
<protein>
    <recommendedName>
        <fullName evidence="7">DNA 3'-5' helicase</fullName>
        <ecNumber evidence="7">5.6.2.4</ecNumber>
    </recommendedName>
</protein>
<comment type="catalytic activity">
    <reaction evidence="8">
        <text>ATP + H2O = ADP + phosphate + H(+)</text>
        <dbReference type="Rhea" id="RHEA:13065"/>
        <dbReference type="ChEBI" id="CHEBI:15377"/>
        <dbReference type="ChEBI" id="CHEBI:15378"/>
        <dbReference type="ChEBI" id="CHEBI:30616"/>
        <dbReference type="ChEBI" id="CHEBI:43474"/>
        <dbReference type="ChEBI" id="CHEBI:456216"/>
        <dbReference type="EC" id="5.6.2.4"/>
    </reaction>
</comment>
<keyword evidence="13" id="KW-1185">Reference proteome</keyword>
<keyword evidence="1 9" id="KW-0547">Nucleotide-binding</keyword>
<proteinExistence type="predicted"/>
<dbReference type="InterPro" id="IPR000212">
    <property type="entry name" value="DNA_helicase_UvrD/REP"/>
</dbReference>
<dbReference type="OrthoDB" id="9787585at2"/>
<dbReference type="GO" id="GO:0043138">
    <property type="term" value="F:3'-5' DNA helicase activity"/>
    <property type="evidence" value="ECO:0007669"/>
    <property type="project" value="UniProtKB-EC"/>
</dbReference>
<organism evidence="12 13">
    <name type="scientific">Nitrolancea hollandica Lb</name>
    <dbReference type="NCBI Taxonomy" id="1129897"/>
    <lineage>
        <taxon>Bacteria</taxon>
        <taxon>Pseudomonadati</taxon>
        <taxon>Thermomicrobiota</taxon>
        <taxon>Thermomicrobia</taxon>
        <taxon>Sphaerobacterales</taxon>
        <taxon>Sphaerobacterineae</taxon>
        <taxon>Sphaerobacteraceae</taxon>
        <taxon>Nitrolancea</taxon>
    </lineage>
</organism>
<keyword evidence="4 9" id="KW-0067">ATP-binding</keyword>
<evidence type="ECO:0000256" key="9">
    <source>
        <dbReference type="PROSITE-ProRule" id="PRU00560"/>
    </source>
</evidence>
<dbReference type="Pfam" id="PF13361">
    <property type="entry name" value="UvrD_C"/>
    <property type="match status" value="1"/>
</dbReference>
<dbReference type="SUPFAM" id="SSF52540">
    <property type="entry name" value="P-loop containing nucleoside triphosphate hydrolases"/>
    <property type="match status" value="1"/>
</dbReference>
<dbReference type="AlphaFoldDB" id="I4EN90"/>
<dbReference type="GO" id="GO:0016887">
    <property type="term" value="F:ATP hydrolysis activity"/>
    <property type="evidence" value="ECO:0007669"/>
    <property type="project" value="RHEA"/>
</dbReference>
<evidence type="ECO:0000256" key="5">
    <source>
        <dbReference type="ARBA" id="ARBA00023235"/>
    </source>
</evidence>
<evidence type="ECO:0000256" key="6">
    <source>
        <dbReference type="ARBA" id="ARBA00034617"/>
    </source>
</evidence>
<dbReference type="PANTHER" id="PTHR11070">
    <property type="entry name" value="UVRD / RECB / PCRA DNA HELICASE FAMILY MEMBER"/>
    <property type="match status" value="1"/>
</dbReference>
<reference evidence="12 13" key="1">
    <citation type="journal article" date="2012" name="ISME J.">
        <title>Nitrification expanded: discovery, physiology and genomics of a nitrite-oxidizing bacterium from the phylum Chloroflexi.</title>
        <authorList>
            <person name="Sorokin D.Y."/>
            <person name="Lucker S."/>
            <person name="Vejmelkova D."/>
            <person name="Kostrikina N.A."/>
            <person name="Kleerebezem R."/>
            <person name="Rijpstra W.I."/>
            <person name="Damste J.S."/>
            <person name="Le Paslier D."/>
            <person name="Muyzer G."/>
            <person name="Wagner M."/>
            <person name="van Loosdrecht M.C."/>
            <person name="Daims H."/>
        </authorList>
    </citation>
    <scope>NUCLEOTIDE SEQUENCE [LARGE SCALE GENOMIC DNA]</scope>
    <source>
        <strain evidence="13">none</strain>
    </source>
</reference>
<keyword evidence="3 9" id="KW-0347">Helicase</keyword>
<evidence type="ECO:0000256" key="8">
    <source>
        <dbReference type="ARBA" id="ARBA00048988"/>
    </source>
</evidence>
<dbReference type="Gene3D" id="3.40.50.300">
    <property type="entry name" value="P-loop containing nucleotide triphosphate hydrolases"/>
    <property type="match status" value="2"/>
</dbReference>
<feature type="region of interest" description="Disordered" evidence="10">
    <location>
        <begin position="694"/>
        <end position="713"/>
    </location>
</feature>
<evidence type="ECO:0000256" key="3">
    <source>
        <dbReference type="ARBA" id="ARBA00022806"/>
    </source>
</evidence>
<comment type="catalytic activity">
    <reaction evidence="6">
        <text>Couples ATP hydrolysis with the unwinding of duplex DNA by translocating in the 3'-5' direction.</text>
        <dbReference type="EC" id="5.6.2.4"/>
    </reaction>
</comment>
<gene>
    <name evidence="12" type="ORF">NITHO_80003</name>
</gene>
<dbReference type="InterPro" id="IPR014016">
    <property type="entry name" value="UvrD-like_ATP-bd"/>
</dbReference>
<dbReference type="PROSITE" id="PS51198">
    <property type="entry name" value="UVRD_HELICASE_ATP_BIND"/>
    <property type="match status" value="1"/>
</dbReference>
<dbReference type="Pfam" id="PF00580">
    <property type="entry name" value="UvrD-helicase"/>
    <property type="match status" value="1"/>
</dbReference>
<feature type="binding site" evidence="9">
    <location>
        <begin position="240"/>
        <end position="247"/>
    </location>
    <ligand>
        <name>ATP</name>
        <dbReference type="ChEBI" id="CHEBI:30616"/>
    </ligand>
</feature>
<dbReference type="GO" id="GO:0005524">
    <property type="term" value="F:ATP binding"/>
    <property type="evidence" value="ECO:0007669"/>
    <property type="project" value="UniProtKB-UniRule"/>
</dbReference>